<evidence type="ECO:0000313" key="2">
    <source>
        <dbReference type="Proteomes" id="UP000095662"/>
    </source>
</evidence>
<sequence>MHIKDALPDGSVVPAGKGAGELPYLLSQYKGEVLTVEPLLSVFEGFDKLETDQKTKMRYTYPNSRTAFTAAVDALKDIIRGGQQNG</sequence>
<reference evidence="1 2" key="1">
    <citation type="submission" date="2015-09" db="EMBL/GenBank/DDBJ databases">
        <authorList>
            <consortium name="Pathogen Informatics"/>
        </authorList>
    </citation>
    <scope>NUCLEOTIDE SEQUENCE [LARGE SCALE GENOMIC DNA]</scope>
    <source>
        <strain evidence="1 2">2789STDY5834928</strain>
    </source>
</reference>
<accession>A0A175A229</accession>
<gene>
    <name evidence="1" type="ORF">ERS852540_02438</name>
</gene>
<dbReference type="Proteomes" id="UP000095662">
    <property type="component" value="Unassembled WGS sequence"/>
</dbReference>
<evidence type="ECO:0000313" key="1">
    <source>
        <dbReference type="EMBL" id="CUQ92007.1"/>
    </source>
</evidence>
<dbReference type="AlphaFoldDB" id="A0A175A229"/>
<dbReference type="STRING" id="39492.ERS852540_02438"/>
<proteinExistence type="predicted"/>
<name>A0A175A229_9FIRM</name>
<protein>
    <submittedName>
        <fullName evidence="1">Uncharacterized protein</fullName>
    </submittedName>
</protein>
<organism evidence="1 2">
    <name type="scientific">[Eubacterium] siraeum</name>
    <dbReference type="NCBI Taxonomy" id="39492"/>
    <lineage>
        <taxon>Bacteria</taxon>
        <taxon>Bacillati</taxon>
        <taxon>Bacillota</taxon>
        <taxon>Clostridia</taxon>
        <taxon>Eubacteriales</taxon>
        <taxon>Oscillospiraceae</taxon>
        <taxon>Oscillospiraceae incertae sedis</taxon>
    </lineage>
</organism>
<dbReference type="EMBL" id="CZBY01000028">
    <property type="protein sequence ID" value="CUQ92007.1"/>
    <property type="molecule type" value="Genomic_DNA"/>
</dbReference>